<gene>
    <name evidence="3" type="ORF">JXQ802_LOCUS53925</name>
    <name evidence="2" type="ORF">PYM288_LOCUS37507</name>
</gene>
<dbReference type="Gene3D" id="3.10.10.10">
    <property type="entry name" value="HIV Type 1 Reverse Transcriptase, subunit A, domain 1"/>
    <property type="match status" value="1"/>
</dbReference>
<feature type="compositionally biased region" description="Polar residues" evidence="1">
    <location>
        <begin position="74"/>
        <end position="91"/>
    </location>
</feature>
<feature type="region of interest" description="Disordered" evidence="1">
    <location>
        <begin position="121"/>
        <end position="204"/>
    </location>
</feature>
<organism evidence="2 4">
    <name type="scientific">Rotaria sordida</name>
    <dbReference type="NCBI Taxonomy" id="392033"/>
    <lineage>
        <taxon>Eukaryota</taxon>
        <taxon>Metazoa</taxon>
        <taxon>Spiralia</taxon>
        <taxon>Gnathifera</taxon>
        <taxon>Rotifera</taxon>
        <taxon>Eurotatoria</taxon>
        <taxon>Bdelloidea</taxon>
        <taxon>Philodinida</taxon>
        <taxon>Philodinidae</taxon>
        <taxon>Rotaria</taxon>
    </lineage>
</organism>
<feature type="compositionally biased region" description="Polar residues" evidence="1">
    <location>
        <begin position="192"/>
        <end position="203"/>
    </location>
</feature>
<evidence type="ECO:0000313" key="2">
    <source>
        <dbReference type="EMBL" id="CAF1475024.1"/>
    </source>
</evidence>
<dbReference type="Proteomes" id="UP000663854">
    <property type="component" value="Unassembled WGS sequence"/>
</dbReference>
<evidence type="ECO:0000313" key="5">
    <source>
        <dbReference type="Proteomes" id="UP000663870"/>
    </source>
</evidence>
<proteinExistence type="predicted"/>
<comment type="caution">
    <text evidence="2">The sequence shown here is derived from an EMBL/GenBank/DDBJ whole genome shotgun (WGS) entry which is preliminary data.</text>
</comment>
<feature type="compositionally biased region" description="Low complexity" evidence="1">
    <location>
        <begin position="162"/>
        <end position="191"/>
    </location>
</feature>
<feature type="compositionally biased region" description="Low complexity" evidence="1">
    <location>
        <begin position="93"/>
        <end position="102"/>
    </location>
</feature>
<dbReference type="PANTHER" id="PTHR33064">
    <property type="entry name" value="POL PROTEIN"/>
    <property type="match status" value="1"/>
</dbReference>
<feature type="region of interest" description="Disordered" evidence="1">
    <location>
        <begin position="55"/>
        <end position="102"/>
    </location>
</feature>
<evidence type="ECO:0000313" key="3">
    <source>
        <dbReference type="EMBL" id="CAF1646230.1"/>
    </source>
</evidence>
<dbReference type="InterPro" id="IPR043502">
    <property type="entry name" value="DNA/RNA_pol_sf"/>
</dbReference>
<reference evidence="2" key="1">
    <citation type="submission" date="2021-02" db="EMBL/GenBank/DDBJ databases">
        <authorList>
            <person name="Nowell W R."/>
        </authorList>
    </citation>
    <scope>NUCLEOTIDE SEQUENCE</scope>
</reference>
<accession>A0A815RC03</accession>
<protein>
    <recommendedName>
        <fullName evidence="6">Reverse transcriptase/retrotransposon-derived protein RNase H-like domain-containing protein</fullName>
    </recommendedName>
</protein>
<dbReference type="AlphaFoldDB" id="A0A815RC03"/>
<keyword evidence="5" id="KW-1185">Reference proteome</keyword>
<sequence>MSELTKLRNLLNKTKPTLQLEIRKKKPTTTKQFLEYAIEVEELFHLSNICISDDLNKTNPPSPVTSIVTPSRSKNPPTQSDKTIPQTTHPENNYDNTYKNNNHNNNHPYCYFQTFVPSHPNHQTYYRPRRPWHYPNQPFLPNQQAIHPKHNHPPSNNTFRTPYHPNYNQNNFPNNKNSNNSNYNKPPKNNNLASRAKNNSTANIPPLLDPLPPLSSFEICSRSDGIAPFHVHGVVELHIKIANQITKIKAHVAENLCTDPILGTCLGYLCQYSSTPHSNKITHHLNTPCGAANLIGDEPVLLGVSNDKTPPQDVTQLTNSIPSTVSNVHSFAENDFRKLIKHFDNKNQQNVLLALLFNFRPIFDTQRHNITKTRIHHIINTNPHSSPGSKPYPQPDKEEHMFNMIQKFLQAGLISESHSPYATPAFLVKKKDGTFRLVVDYKEIEFSNY</sequence>
<dbReference type="EMBL" id="CAJNOL010009879">
    <property type="protein sequence ID" value="CAF1646230.1"/>
    <property type="molecule type" value="Genomic_DNA"/>
</dbReference>
<dbReference type="SUPFAM" id="SSF56672">
    <property type="entry name" value="DNA/RNA polymerases"/>
    <property type="match status" value="1"/>
</dbReference>
<name>A0A815RC03_9BILA</name>
<dbReference type="EMBL" id="CAJNOH010008195">
    <property type="protein sequence ID" value="CAF1475024.1"/>
    <property type="molecule type" value="Genomic_DNA"/>
</dbReference>
<dbReference type="PANTHER" id="PTHR33064:SF37">
    <property type="entry name" value="RIBONUCLEASE H"/>
    <property type="match status" value="1"/>
</dbReference>
<evidence type="ECO:0008006" key="6">
    <source>
        <dbReference type="Google" id="ProtNLM"/>
    </source>
</evidence>
<evidence type="ECO:0000313" key="4">
    <source>
        <dbReference type="Proteomes" id="UP000663854"/>
    </source>
</evidence>
<feature type="compositionally biased region" description="Low complexity" evidence="1">
    <location>
        <begin position="64"/>
        <end position="73"/>
    </location>
</feature>
<evidence type="ECO:0000256" key="1">
    <source>
        <dbReference type="SAM" id="MobiDB-lite"/>
    </source>
</evidence>
<dbReference type="InterPro" id="IPR051320">
    <property type="entry name" value="Viral_Replic_Matur_Polypro"/>
</dbReference>
<dbReference type="Proteomes" id="UP000663870">
    <property type="component" value="Unassembled WGS sequence"/>
</dbReference>